<proteinExistence type="predicted"/>
<accession>A0ABT1HM43</accession>
<name>A0ABT1HM43_STRSD</name>
<comment type="caution">
    <text evidence="1">The sequence shown here is derived from an EMBL/GenBank/DDBJ whole genome shotgun (WGS) entry which is preliminary data.</text>
</comment>
<evidence type="ECO:0000313" key="2">
    <source>
        <dbReference type="Proteomes" id="UP001205311"/>
    </source>
</evidence>
<sequence length="80" mass="8800">MAQELSDILGCPWGEELMVLTLVEMGRELVARVDELTDHEVDRCLEIVEKVVIEGNETEQAASARGFLEALLTAGARDLT</sequence>
<keyword evidence="2" id="KW-1185">Reference proteome</keyword>
<reference evidence="1 2" key="1">
    <citation type="submission" date="2022-06" db="EMBL/GenBank/DDBJ databases">
        <title>Genomic Encyclopedia of Archaeal and Bacterial Type Strains, Phase II (KMG-II): from individual species to whole genera.</title>
        <authorList>
            <person name="Goeker M."/>
        </authorList>
    </citation>
    <scope>NUCLEOTIDE SEQUENCE [LARGE SCALE GENOMIC DNA]</scope>
    <source>
        <strain evidence="1 2">DSM 40477</strain>
    </source>
</reference>
<evidence type="ECO:0000313" key="1">
    <source>
        <dbReference type="EMBL" id="MCP2256586.1"/>
    </source>
</evidence>
<dbReference type="EMBL" id="JAMTCP010000001">
    <property type="protein sequence ID" value="MCP2256586.1"/>
    <property type="molecule type" value="Genomic_DNA"/>
</dbReference>
<protein>
    <submittedName>
        <fullName evidence="1">Uncharacterized protein</fullName>
    </submittedName>
</protein>
<dbReference type="RefSeq" id="WP_253667568.1">
    <property type="nucleotide sequence ID" value="NZ_JAMTCP010000001.1"/>
</dbReference>
<organism evidence="1 2">
    <name type="scientific">Streptoalloteichus tenebrarius (strain ATCC 17920 / DSM 40477 / JCM 4838 / CBS 697.72 / NBRC 16177 / NCIMB 11028 / NRRL B-12390 / A12253. 1 / ISP 5477)</name>
    <name type="common">Streptomyces tenebrarius</name>
    <dbReference type="NCBI Taxonomy" id="1933"/>
    <lineage>
        <taxon>Bacteria</taxon>
        <taxon>Bacillati</taxon>
        <taxon>Actinomycetota</taxon>
        <taxon>Actinomycetes</taxon>
        <taxon>Pseudonocardiales</taxon>
        <taxon>Pseudonocardiaceae</taxon>
        <taxon>Streptoalloteichus</taxon>
    </lineage>
</organism>
<gene>
    <name evidence="1" type="ORF">LX15_000269</name>
</gene>
<dbReference type="Proteomes" id="UP001205311">
    <property type="component" value="Unassembled WGS sequence"/>
</dbReference>